<dbReference type="GO" id="GO:0043409">
    <property type="term" value="P:negative regulation of MAPK cascade"/>
    <property type="evidence" value="ECO:0007669"/>
    <property type="project" value="TreeGrafter"/>
</dbReference>
<dbReference type="PANTHER" id="PTHR10159:SF519">
    <property type="entry name" value="DUAL SPECIFICITY PROTEIN PHOSPHATASE MPK3"/>
    <property type="match status" value="1"/>
</dbReference>
<evidence type="ECO:0000256" key="4">
    <source>
        <dbReference type="ARBA" id="ARBA00022912"/>
    </source>
</evidence>
<dbReference type="Gene3D" id="3.90.190.10">
    <property type="entry name" value="Protein tyrosine phosphatase superfamily"/>
    <property type="match status" value="1"/>
</dbReference>
<dbReference type="OrthoDB" id="165342at2759"/>
<evidence type="ECO:0000256" key="1">
    <source>
        <dbReference type="ARBA" id="ARBA00008601"/>
    </source>
</evidence>
<name>A0A3M7RNQ7_BRAPC</name>
<dbReference type="EC" id="3.1.3.48" evidence="2"/>
<dbReference type="EMBL" id="REGN01002972">
    <property type="protein sequence ID" value="RNA25119.1"/>
    <property type="molecule type" value="Genomic_DNA"/>
</dbReference>
<dbReference type="SUPFAM" id="SSF52799">
    <property type="entry name" value="(Phosphotyrosine protein) phosphatases II"/>
    <property type="match status" value="1"/>
</dbReference>
<evidence type="ECO:0000259" key="5">
    <source>
        <dbReference type="PROSITE" id="PS50054"/>
    </source>
</evidence>
<feature type="domain" description="Tyrosine-protein phosphatase" evidence="5">
    <location>
        <begin position="139"/>
        <end position="285"/>
    </location>
</feature>
<dbReference type="PANTHER" id="PTHR10159">
    <property type="entry name" value="DUAL SPECIFICITY PROTEIN PHOSPHATASE"/>
    <property type="match status" value="1"/>
</dbReference>
<dbReference type="InterPro" id="IPR029021">
    <property type="entry name" value="Prot-tyrosine_phosphatase-like"/>
</dbReference>
<feature type="domain" description="Tyrosine specific protein phosphatases" evidence="6">
    <location>
        <begin position="206"/>
        <end position="264"/>
    </location>
</feature>
<keyword evidence="4" id="KW-0904">Protein phosphatase</keyword>
<dbReference type="CDD" id="cd14498">
    <property type="entry name" value="DSP"/>
    <property type="match status" value="1"/>
</dbReference>
<evidence type="ECO:0000313" key="8">
    <source>
        <dbReference type="Proteomes" id="UP000276133"/>
    </source>
</evidence>
<organism evidence="7 8">
    <name type="scientific">Brachionus plicatilis</name>
    <name type="common">Marine rotifer</name>
    <name type="synonym">Brachionus muelleri</name>
    <dbReference type="NCBI Taxonomy" id="10195"/>
    <lineage>
        <taxon>Eukaryota</taxon>
        <taxon>Metazoa</taxon>
        <taxon>Spiralia</taxon>
        <taxon>Gnathifera</taxon>
        <taxon>Rotifera</taxon>
        <taxon>Eurotatoria</taxon>
        <taxon>Monogononta</taxon>
        <taxon>Pseudotrocha</taxon>
        <taxon>Ploima</taxon>
        <taxon>Brachionidae</taxon>
        <taxon>Brachionus</taxon>
    </lineage>
</organism>
<dbReference type="GO" id="GO:0033550">
    <property type="term" value="F:MAP kinase tyrosine phosphatase activity"/>
    <property type="evidence" value="ECO:0007669"/>
    <property type="project" value="TreeGrafter"/>
</dbReference>
<dbReference type="SMART" id="SM00195">
    <property type="entry name" value="DSPc"/>
    <property type="match status" value="1"/>
</dbReference>
<dbReference type="Proteomes" id="UP000276133">
    <property type="component" value="Unassembled WGS sequence"/>
</dbReference>
<keyword evidence="3 7" id="KW-0378">Hydrolase</keyword>
<dbReference type="STRING" id="10195.A0A3M7RNQ7"/>
<evidence type="ECO:0000256" key="2">
    <source>
        <dbReference type="ARBA" id="ARBA00013064"/>
    </source>
</evidence>
<dbReference type="InterPro" id="IPR000340">
    <property type="entry name" value="Dual-sp_phosphatase_cat-dom"/>
</dbReference>
<evidence type="ECO:0000313" key="7">
    <source>
        <dbReference type="EMBL" id="RNA25119.1"/>
    </source>
</evidence>
<accession>A0A3M7RNQ7</accession>
<dbReference type="AlphaFoldDB" id="A0A3M7RNQ7"/>
<comment type="similarity">
    <text evidence="1">Belongs to the protein-tyrosine phosphatase family. Non-receptor class dual specificity subfamily.</text>
</comment>
<dbReference type="PROSITE" id="PS50056">
    <property type="entry name" value="TYR_PHOSPHATASE_2"/>
    <property type="match status" value="1"/>
</dbReference>
<keyword evidence="8" id="KW-1185">Reference proteome</keyword>
<dbReference type="GO" id="GO:0017017">
    <property type="term" value="F:MAP kinase tyrosine/serine/threonine phosphatase activity"/>
    <property type="evidence" value="ECO:0007669"/>
    <property type="project" value="TreeGrafter"/>
</dbReference>
<dbReference type="InterPro" id="IPR020422">
    <property type="entry name" value="TYR_PHOSPHATASE_DUAL_dom"/>
</dbReference>
<evidence type="ECO:0000259" key="6">
    <source>
        <dbReference type="PROSITE" id="PS50056"/>
    </source>
</evidence>
<protein>
    <recommendedName>
        <fullName evidence="2">protein-tyrosine-phosphatase</fullName>
        <ecNumber evidence="2">3.1.3.48</ecNumber>
    </recommendedName>
</protein>
<comment type="caution">
    <text evidence="7">The sequence shown here is derived from an EMBL/GenBank/DDBJ whole genome shotgun (WGS) entry which is preliminary data.</text>
</comment>
<gene>
    <name evidence="7" type="ORF">BpHYR1_036495</name>
</gene>
<proteinExistence type="inferred from homology"/>
<evidence type="ECO:0000256" key="3">
    <source>
        <dbReference type="ARBA" id="ARBA00022801"/>
    </source>
</evidence>
<reference evidence="7 8" key="1">
    <citation type="journal article" date="2018" name="Sci. Rep.">
        <title>Genomic signatures of local adaptation to the degree of environmental predictability in rotifers.</title>
        <authorList>
            <person name="Franch-Gras L."/>
            <person name="Hahn C."/>
            <person name="Garcia-Roger E.M."/>
            <person name="Carmona M.J."/>
            <person name="Serra M."/>
            <person name="Gomez A."/>
        </authorList>
    </citation>
    <scope>NUCLEOTIDE SEQUENCE [LARGE SCALE GENOMIC DNA]</scope>
    <source>
        <strain evidence="7">HYR1</strain>
    </source>
</reference>
<dbReference type="GO" id="GO:0005829">
    <property type="term" value="C:cytosol"/>
    <property type="evidence" value="ECO:0007669"/>
    <property type="project" value="TreeGrafter"/>
</dbReference>
<dbReference type="Pfam" id="PF00782">
    <property type="entry name" value="DSPc"/>
    <property type="match status" value="1"/>
</dbReference>
<dbReference type="InterPro" id="IPR000387">
    <property type="entry name" value="Tyr_Pase_dom"/>
</dbReference>
<sequence>MINDKLKNKSIYLHHYELHKRKPNNDQSNRTKVSHTEHTFIRVIKQGENEANKKSKEKYFTVNPAKLRIDKEQNLINEISKSNSAMNLDKLFRKENTKSSVQKKQNTVASYHQFSYMDAFRLYRKQKFLEEYLRINGDAATQIIPNFLYLGGHNSIKNVAELTKYGITHVLNMAQELSLNNHEYLDKKIKILQISAKDAEMYNIRPDFDLAFMFIDDCLRSGGKIVVNCARGISRSATIVIAYLMFRYNLRLDQAYSLVSSLRPQVRPNIGFRNILGIYDLELEYARVYRLNNFREMNQKIAYSVYQTQAVYSQN</sequence>
<dbReference type="PROSITE" id="PS50054">
    <property type="entry name" value="TYR_PHOSPHATASE_DUAL"/>
    <property type="match status" value="1"/>
</dbReference>
<dbReference type="GO" id="GO:0008330">
    <property type="term" value="F:protein tyrosine/threonine phosphatase activity"/>
    <property type="evidence" value="ECO:0007669"/>
    <property type="project" value="TreeGrafter"/>
</dbReference>